<dbReference type="AlphaFoldDB" id="A0A150GTZ5"/>
<dbReference type="Proteomes" id="UP000075714">
    <property type="component" value="Unassembled WGS sequence"/>
</dbReference>
<protein>
    <recommendedName>
        <fullName evidence="2">Methyltransferase type 11 domain-containing protein</fullName>
    </recommendedName>
</protein>
<evidence type="ECO:0000259" key="2">
    <source>
        <dbReference type="Pfam" id="PF08241"/>
    </source>
</evidence>
<gene>
    <name evidence="3" type="ORF">GPECTOR_7g1148</name>
</gene>
<evidence type="ECO:0000313" key="3">
    <source>
        <dbReference type="EMBL" id="KXZ53254.1"/>
    </source>
</evidence>
<dbReference type="EMBL" id="LSYV01000008">
    <property type="protein sequence ID" value="KXZ53254.1"/>
    <property type="molecule type" value="Genomic_DNA"/>
</dbReference>
<dbReference type="SUPFAM" id="SSF53335">
    <property type="entry name" value="S-adenosyl-L-methionine-dependent methyltransferases"/>
    <property type="match status" value="1"/>
</dbReference>
<dbReference type="CDD" id="cd02440">
    <property type="entry name" value="AdoMet_MTases"/>
    <property type="match status" value="1"/>
</dbReference>
<evidence type="ECO:0000256" key="1">
    <source>
        <dbReference type="SAM" id="MobiDB-lite"/>
    </source>
</evidence>
<reference evidence="4" key="1">
    <citation type="journal article" date="2016" name="Nat. Commun.">
        <title>The Gonium pectorale genome demonstrates co-option of cell cycle regulation during the evolution of multicellularity.</title>
        <authorList>
            <person name="Hanschen E.R."/>
            <person name="Marriage T.N."/>
            <person name="Ferris P.J."/>
            <person name="Hamaji T."/>
            <person name="Toyoda A."/>
            <person name="Fujiyama A."/>
            <person name="Neme R."/>
            <person name="Noguchi H."/>
            <person name="Minakuchi Y."/>
            <person name="Suzuki M."/>
            <person name="Kawai-Toyooka H."/>
            <person name="Smith D.R."/>
            <person name="Sparks H."/>
            <person name="Anderson J."/>
            <person name="Bakaric R."/>
            <person name="Luria V."/>
            <person name="Karger A."/>
            <person name="Kirschner M.W."/>
            <person name="Durand P.M."/>
            <person name="Michod R.E."/>
            <person name="Nozaki H."/>
            <person name="Olson B.J."/>
        </authorList>
    </citation>
    <scope>NUCLEOTIDE SEQUENCE [LARGE SCALE GENOMIC DNA]</scope>
    <source>
        <strain evidence="4">NIES-2863</strain>
    </source>
</reference>
<dbReference type="OrthoDB" id="2013972at2759"/>
<proteinExistence type="predicted"/>
<keyword evidence="4" id="KW-1185">Reference proteome</keyword>
<dbReference type="Pfam" id="PF08241">
    <property type="entry name" value="Methyltransf_11"/>
    <property type="match status" value="1"/>
</dbReference>
<dbReference type="PANTHER" id="PTHR43036">
    <property type="entry name" value="OSJNBB0011N17.9 PROTEIN"/>
    <property type="match status" value="1"/>
</dbReference>
<organism evidence="3 4">
    <name type="scientific">Gonium pectorale</name>
    <name type="common">Green alga</name>
    <dbReference type="NCBI Taxonomy" id="33097"/>
    <lineage>
        <taxon>Eukaryota</taxon>
        <taxon>Viridiplantae</taxon>
        <taxon>Chlorophyta</taxon>
        <taxon>core chlorophytes</taxon>
        <taxon>Chlorophyceae</taxon>
        <taxon>CS clade</taxon>
        <taxon>Chlamydomonadales</taxon>
        <taxon>Volvocaceae</taxon>
        <taxon>Gonium</taxon>
    </lineage>
</organism>
<dbReference type="Gene3D" id="3.40.50.150">
    <property type="entry name" value="Vaccinia Virus protein VP39"/>
    <property type="match status" value="1"/>
</dbReference>
<dbReference type="InterPro" id="IPR013216">
    <property type="entry name" value="Methyltransf_11"/>
</dbReference>
<accession>A0A150GTZ5</accession>
<dbReference type="STRING" id="33097.A0A150GTZ5"/>
<feature type="domain" description="Methyltransferase type 11" evidence="2">
    <location>
        <begin position="164"/>
        <end position="203"/>
    </location>
</feature>
<feature type="region of interest" description="Disordered" evidence="1">
    <location>
        <begin position="1"/>
        <end position="22"/>
    </location>
</feature>
<sequence length="297" mass="32388">MRSQTAPRASTKHHTASPCGRKVLHADTKLGSACRRGPEQRWPSVAAGASQAGRGGTIVREVLSGPERTKLDPGDDRAFYDVPRFVKHVDKDFLDKVTELYRQRIPEGGAVLDLCSSWVSHLPPEVAYGKVVGHGMNAAELARNPRLDSFFVRNLNREPDGWAAADSSFDAVLCCVSVQYMQQPERVFAEVYRVLKPGGVFIITFSNRLFYTKAIAAWRDASGYARCQLVKQYFQSVAGFTEPEVLTEVQPAGKAAAGAGGPLGALLGALGPLGGLLRRSSSDPFYAVVAYRNFKRE</sequence>
<evidence type="ECO:0000313" key="4">
    <source>
        <dbReference type="Proteomes" id="UP000075714"/>
    </source>
</evidence>
<dbReference type="InterPro" id="IPR029063">
    <property type="entry name" value="SAM-dependent_MTases_sf"/>
</dbReference>
<dbReference type="GO" id="GO:0008757">
    <property type="term" value="F:S-adenosylmethionine-dependent methyltransferase activity"/>
    <property type="evidence" value="ECO:0007669"/>
    <property type="project" value="InterPro"/>
</dbReference>
<comment type="caution">
    <text evidence="3">The sequence shown here is derived from an EMBL/GenBank/DDBJ whole genome shotgun (WGS) entry which is preliminary data.</text>
</comment>
<dbReference type="PANTHER" id="PTHR43036:SF2">
    <property type="entry name" value="OS04G0481300 PROTEIN"/>
    <property type="match status" value="1"/>
</dbReference>
<name>A0A150GTZ5_GONPE</name>